<gene>
    <name evidence="3" type="ORF">Rhow_005471</name>
</gene>
<proteinExistence type="predicted"/>
<reference evidence="3 4" key="1">
    <citation type="submission" date="2018-11" db="EMBL/GenBank/DDBJ databases">
        <title>Microbial catabolism of amino acid.</title>
        <authorList>
            <person name="Hibi M."/>
            <person name="Ogawa J."/>
        </authorList>
    </citation>
    <scope>NUCLEOTIDE SEQUENCE [LARGE SCALE GENOMIC DNA]</scope>
    <source>
        <strain evidence="3 4">C31-06</strain>
    </source>
</reference>
<comment type="caution">
    <text evidence="3">The sequence shown here is derived from an EMBL/GenBank/DDBJ whole genome shotgun (WGS) entry which is preliminary data.</text>
</comment>
<protein>
    <recommendedName>
        <fullName evidence="2">DUF418 domain-containing protein</fullName>
    </recommendedName>
</protein>
<dbReference type="AlphaFoldDB" id="A0A402CE00"/>
<feature type="transmembrane region" description="Helical" evidence="1">
    <location>
        <begin position="27"/>
        <end position="50"/>
    </location>
</feature>
<feature type="domain" description="DUF418" evidence="2">
    <location>
        <begin position="1"/>
        <end position="65"/>
    </location>
</feature>
<keyword evidence="1" id="KW-0812">Transmembrane</keyword>
<evidence type="ECO:0000259" key="2">
    <source>
        <dbReference type="Pfam" id="PF04235"/>
    </source>
</evidence>
<sequence length="86" mass="9524">MLQNILCSIVRYGWGFELAARLDGTTVVPVTLALFGAVSMTLIFVSHLWLRRFDRGPLEWLTHRGCQRLARADWGGVIAPAASSIP</sequence>
<evidence type="ECO:0000313" key="3">
    <source>
        <dbReference type="EMBL" id="GCE41812.1"/>
    </source>
</evidence>
<dbReference type="RefSeq" id="WP_397490109.1">
    <property type="nucleotide sequence ID" value="NZ_BHYM01000046.1"/>
</dbReference>
<keyword evidence="1" id="KW-1133">Transmembrane helix</keyword>
<evidence type="ECO:0000256" key="1">
    <source>
        <dbReference type="SAM" id="Phobius"/>
    </source>
</evidence>
<organism evidence="3 4">
    <name type="scientific">Rhodococcus wratislaviensis</name>
    <name type="common">Tsukamurella wratislaviensis</name>
    <dbReference type="NCBI Taxonomy" id="44752"/>
    <lineage>
        <taxon>Bacteria</taxon>
        <taxon>Bacillati</taxon>
        <taxon>Actinomycetota</taxon>
        <taxon>Actinomycetes</taxon>
        <taxon>Mycobacteriales</taxon>
        <taxon>Nocardiaceae</taxon>
        <taxon>Rhodococcus</taxon>
    </lineage>
</organism>
<dbReference type="InterPro" id="IPR007349">
    <property type="entry name" value="DUF418"/>
</dbReference>
<dbReference type="Pfam" id="PF04235">
    <property type="entry name" value="DUF418"/>
    <property type="match status" value="1"/>
</dbReference>
<dbReference type="EMBL" id="BHYM01000046">
    <property type="protein sequence ID" value="GCE41812.1"/>
    <property type="molecule type" value="Genomic_DNA"/>
</dbReference>
<accession>A0A402CE00</accession>
<name>A0A402CE00_RHOWR</name>
<evidence type="ECO:0000313" key="4">
    <source>
        <dbReference type="Proteomes" id="UP000287519"/>
    </source>
</evidence>
<keyword evidence="1" id="KW-0472">Membrane</keyword>
<keyword evidence="4" id="KW-1185">Reference proteome</keyword>
<dbReference type="Proteomes" id="UP000287519">
    <property type="component" value="Unassembled WGS sequence"/>
</dbReference>